<evidence type="ECO:0000256" key="1">
    <source>
        <dbReference type="SAM" id="MobiDB-lite"/>
    </source>
</evidence>
<dbReference type="SUPFAM" id="SSF57850">
    <property type="entry name" value="RING/U-box"/>
    <property type="match status" value="1"/>
</dbReference>
<protein>
    <recommendedName>
        <fullName evidence="2">RING-type domain-containing protein</fullName>
    </recommendedName>
</protein>
<feature type="region of interest" description="Disordered" evidence="1">
    <location>
        <begin position="101"/>
        <end position="121"/>
    </location>
</feature>
<feature type="domain" description="RING-type" evidence="2">
    <location>
        <begin position="205"/>
        <end position="241"/>
    </location>
</feature>
<reference evidence="4" key="1">
    <citation type="submission" date="2013-01" db="EMBL/GenBank/DDBJ databases">
        <title>Draft Genome Sequence of a Mulberry Tree, Morus notabilis C.K. Schneid.</title>
        <authorList>
            <person name="He N."/>
            <person name="Zhao S."/>
        </authorList>
    </citation>
    <scope>NUCLEOTIDE SEQUENCE</scope>
</reference>
<organism evidence="3 4">
    <name type="scientific">Morus notabilis</name>
    <dbReference type="NCBI Taxonomy" id="981085"/>
    <lineage>
        <taxon>Eukaryota</taxon>
        <taxon>Viridiplantae</taxon>
        <taxon>Streptophyta</taxon>
        <taxon>Embryophyta</taxon>
        <taxon>Tracheophyta</taxon>
        <taxon>Spermatophyta</taxon>
        <taxon>Magnoliopsida</taxon>
        <taxon>eudicotyledons</taxon>
        <taxon>Gunneridae</taxon>
        <taxon>Pentapetalae</taxon>
        <taxon>rosids</taxon>
        <taxon>fabids</taxon>
        <taxon>Rosales</taxon>
        <taxon>Moraceae</taxon>
        <taxon>Moreae</taxon>
        <taxon>Morus</taxon>
    </lineage>
</organism>
<keyword evidence="4" id="KW-1185">Reference proteome</keyword>
<dbReference type="InterPro" id="IPR001841">
    <property type="entry name" value="Znf_RING"/>
</dbReference>
<evidence type="ECO:0000313" key="4">
    <source>
        <dbReference type="Proteomes" id="UP000030645"/>
    </source>
</evidence>
<proteinExistence type="predicted"/>
<dbReference type="Proteomes" id="UP000030645">
    <property type="component" value="Unassembled WGS sequence"/>
</dbReference>
<dbReference type="FunFam" id="3.30.40.10:FF:000226">
    <property type="entry name" value="E3 ubiquitin ligase BIG BROTHER"/>
    <property type="match status" value="1"/>
</dbReference>
<sequence length="604" mass="68694">MNGNRQMEVHYIDTGFPYTATESFMDFFEGLTHVPLSYAHIPGPVHDQENLYWSMNMNSYKFGFSGPESSTSYYGPYEVNDHLPRMDVSRRAWEYPPMMTTEEVPATDPQPGGDADCDANVDVDADTEDHATPEEYSPNDQNTNTSQAIWQDNIDPDNMTYEELLDLGEAVGTQSRGLSEELINSLPTSKCKFGSLFSRKKSGERCVVCQMRYKRGDRQTKLPCKHVYHSECIRKWLSINKNQSSSSSSVIIMEPAKIDWKNLEWKFVQDELYEHINAPKWFDFLSSNPPLEDDDAWFCRPDCNHPKTAQDFLKSTPPKIASPAGVSEISPLGHRNQRDAKVKRRALLAQAWLSPSNSNTKFNEDCENLNPNLSTPPPYNNQSRILKAAIKSSAETKEAMATDEAVAMLPQPRLKSTLSARNLFAGRDILNQISDFCSELKRMAMRPKERENEESAKENVVKEESKSGVLSELDLRGKEKPFQEMEGISILKEKQRRKKRIEDIENIPISVNLENIKRKEDNILQIRTNPPSPQCFSATRKTTSSKSKLMERGVLQEQNKQVVVAKESIDKNKSASIVESREAARTLDVFWFLKPCTLSTYNNA</sequence>
<dbReference type="InterPro" id="IPR013083">
    <property type="entry name" value="Znf_RING/FYVE/PHD"/>
</dbReference>
<dbReference type="PANTHER" id="PTHR36373:SF1">
    <property type="entry name" value="EXPRESSED PROTEIN"/>
    <property type="match status" value="1"/>
</dbReference>
<evidence type="ECO:0000259" key="2">
    <source>
        <dbReference type="Pfam" id="PF13639"/>
    </source>
</evidence>
<dbReference type="Pfam" id="PF13639">
    <property type="entry name" value="zf-RING_2"/>
    <property type="match status" value="1"/>
</dbReference>
<dbReference type="EMBL" id="KE343526">
    <property type="protein sequence ID" value="EXB32794.1"/>
    <property type="molecule type" value="Genomic_DNA"/>
</dbReference>
<dbReference type="AlphaFoldDB" id="W9QF58"/>
<gene>
    <name evidence="3" type="ORF">L484_012525</name>
</gene>
<evidence type="ECO:0000313" key="3">
    <source>
        <dbReference type="EMBL" id="EXB32794.1"/>
    </source>
</evidence>
<dbReference type="PANTHER" id="PTHR36373">
    <property type="entry name" value="EXPRESSED PROTEIN"/>
    <property type="match status" value="1"/>
</dbReference>
<accession>W9QF58</accession>
<dbReference type="eggNOG" id="KOG0800">
    <property type="taxonomic scope" value="Eukaryota"/>
</dbReference>
<name>W9QF58_9ROSA</name>
<dbReference type="Gene3D" id="3.30.40.10">
    <property type="entry name" value="Zinc/RING finger domain, C3HC4 (zinc finger)"/>
    <property type="match status" value="1"/>
</dbReference>